<name>A0A348B4Z0_9CREN</name>
<dbReference type="PANTHER" id="PTHR42796:SF7">
    <property type="entry name" value="2-DEHYDRO-3-DEOXY-D-ARABINONATE DEHYDRATASE"/>
    <property type="match status" value="1"/>
</dbReference>
<evidence type="ECO:0000313" key="4">
    <source>
        <dbReference type="EMBL" id="BBD73242.1"/>
    </source>
</evidence>
<dbReference type="GO" id="GO:0044281">
    <property type="term" value="P:small molecule metabolic process"/>
    <property type="evidence" value="ECO:0007669"/>
    <property type="project" value="UniProtKB-ARBA"/>
</dbReference>
<evidence type="ECO:0000256" key="2">
    <source>
        <dbReference type="ARBA" id="ARBA00022723"/>
    </source>
</evidence>
<feature type="domain" description="Fumarylacetoacetase-like C-terminal" evidence="3">
    <location>
        <begin position="46"/>
        <end position="224"/>
    </location>
</feature>
<reference evidence="5" key="1">
    <citation type="submission" date="2018-04" db="EMBL/GenBank/DDBJ databases">
        <title>Complete genome sequence of Sulfodiicoccus acidiphilus strain HS-1.</title>
        <authorList>
            <person name="Sakai H.D."/>
            <person name="Kurosawa N."/>
        </authorList>
    </citation>
    <scope>NUCLEOTIDE SEQUENCE [LARGE SCALE GENOMIC DNA]</scope>
    <source>
        <strain evidence="5">HS-1</strain>
    </source>
</reference>
<sequence>MGGWKITKPLDPPEVWGAGISYEAARGRYTEDVKDKGMTIYDMVYNAERPEIFFKATANRCVGHMEPIRVRSDSSWTLPEPELGVVLSSSGRPLAFTVVDDVSARDIESENPLYLPQSKIYAGSCAVGPFLVTPDEVGDPYSLEVNLRILRGGKEVFSGRTNTSRMRRRIDEQVKYLTRDNPVPDGTLLSTGTGIVPGRDVDLREGDVVEITIDKLGTQVTPVVKGKG</sequence>
<dbReference type="Proteomes" id="UP000276741">
    <property type="component" value="Chromosome"/>
</dbReference>
<dbReference type="AlphaFoldDB" id="A0A348B4Z0"/>
<evidence type="ECO:0000256" key="1">
    <source>
        <dbReference type="ARBA" id="ARBA00010211"/>
    </source>
</evidence>
<dbReference type="Pfam" id="PF01557">
    <property type="entry name" value="FAA_hydrolase"/>
    <property type="match status" value="1"/>
</dbReference>
<protein>
    <submittedName>
        <fullName evidence="4">Fumarylacetoacetate (FAA) hydrolase</fullName>
    </submittedName>
</protein>
<accession>A0A348B4Z0</accession>
<dbReference type="InterPro" id="IPR051121">
    <property type="entry name" value="FAH"/>
</dbReference>
<keyword evidence="5" id="KW-1185">Reference proteome</keyword>
<dbReference type="Gene3D" id="3.90.850.10">
    <property type="entry name" value="Fumarylacetoacetase-like, C-terminal domain"/>
    <property type="match status" value="1"/>
</dbReference>
<keyword evidence="2" id="KW-0479">Metal-binding</keyword>
<dbReference type="EMBL" id="AP018553">
    <property type="protein sequence ID" value="BBD73242.1"/>
    <property type="molecule type" value="Genomic_DNA"/>
</dbReference>
<dbReference type="GO" id="GO:0016787">
    <property type="term" value="F:hydrolase activity"/>
    <property type="evidence" value="ECO:0007669"/>
    <property type="project" value="UniProtKB-KW"/>
</dbReference>
<dbReference type="KEGG" id="sacd:HS1genome_1631"/>
<dbReference type="InterPro" id="IPR011234">
    <property type="entry name" value="Fumarylacetoacetase-like_C"/>
</dbReference>
<evidence type="ECO:0000313" key="5">
    <source>
        <dbReference type="Proteomes" id="UP000276741"/>
    </source>
</evidence>
<dbReference type="GO" id="GO:0046872">
    <property type="term" value="F:metal ion binding"/>
    <property type="evidence" value="ECO:0007669"/>
    <property type="project" value="UniProtKB-KW"/>
</dbReference>
<evidence type="ECO:0000259" key="3">
    <source>
        <dbReference type="Pfam" id="PF01557"/>
    </source>
</evidence>
<dbReference type="SUPFAM" id="SSF56529">
    <property type="entry name" value="FAH"/>
    <property type="match status" value="1"/>
</dbReference>
<dbReference type="PANTHER" id="PTHR42796">
    <property type="entry name" value="FUMARYLACETOACETATE HYDROLASE DOMAIN-CONTAINING PROTEIN 2A-RELATED"/>
    <property type="match status" value="1"/>
</dbReference>
<dbReference type="InterPro" id="IPR036663">
    <property type="entry name" value="Fumarylacetoacetase_C_sf"/>
</dbReference>
<gene>
    <name evidence="4" type="ORF">HS1genome_1631</name>
</gene>
<organism evidence="4 5">
    <name type="scientific">Sulfodiicoccus acidiphilus</name>
    <dbReference type="NCBI Taxonomy" id="1670455"/>
    <lineage>
        <taxon>Archaea</taxon>
        <taxon>Thermoproteota</taxon>
        <taxon>Thermoprotei</taxon>
        <taxon>Sulfolobales</taxon>
        <taxon>Sulfolobaceae</taxon>
        <taxon>Sulfodiicoccus</taxon>
    </lineage>
</organism>
<proteinExistence type="inferred from homology"/>
<keyword evidence="4" id="KW-0378">Hydrolase</keyword>
<comment type="similarity">
    <text evidence="1">Belongs to the FAH family.</text>
</comment>